<name>A0A6C0LZG9_9ZZZZ</name>
<dbReference type="AlphaFoldDB" id="A0A6C0LZG9"/>
<proteinExistence type="predicted"/>
<feature type="compositionally biased region" description="Polar residues" evidence="1">
    <location>
        <begin position="413"/>
        <end position="428"/>
    </location>
</feature>
<feature type="region of interest" description="Disordered" evidence="1">
    <location>
        <begin position="402"/>
        <end position="437"/>
    </location>
</feature>
<dbReference type="InterPro" id="IPR027417">
    <property type="entry name" value="P-loop_NTPase"/>
</dbReference>
<evidence type="ECO:0000313" key="2">
    <source>
        <dbReference type="EMBL" id="QHU34964.1"/>
    </source>
</evidence>
<organism evidence="2">
    <name type="scientific">viral metagenome</name>
    <dbReference type="NCBI Taxonomy" id="1070528"/>
    <lineage>
        <taxon>unclassified sequences</taxon>
        <taxon>metagenomes</taxon>
        <taxon>organismal metagenomes</taxon>
    </lineage>
</organism>
<dbReference type="EMBL" id="MN740582">
    <property type="protein sequence ID" value="QHU34964.1"/>
    <property type="molecule type" value="Genomic_DNA"/>
</dbReference>
<accession>A0A6C0LZG9</accession>
<evidence type="ECO:0000256" key="1">
    <source>
        <dbReference type="SAM" id="MobiDB-lite"/>
    </source>
</evidence>
<sequence>MSNFVATERVRVEYSQKELKNIGYAKKIIFLEMERLEDNGIEIFDNQNDIASRVVTAFRDRKIISVMVIAPPQSGKTGSMYATIKYFLEEENMPAENIYIITGLSSCDWTKQTKERFPESVRDNVFHRNELVKFVDKIKGKKNILIIMDEIQIASTITNTIFKTFKAAGLFNKQSLYNNDVKIVEYSATPNGTIYDFAKWGDASIKILADPGVGYLSSVDMKNKCRVRQYGDLYNRNTDPETKKETEKKIMKNFDELRCDIERYKDPRYHIIRTHNGSSKDITIANFKKIFGEKKYNYLSYDQKGEIIDINNKLKDKPKKHTFIFIIEKLRCAKTLTNKYIGVCYERYTGETPDDSVIIQGCLGRLLGYKDNGDSICYTNIDSIDKYEKLWNSNFEEDVGWNSNTTKRDKNQQLKPPNTFNRIGISTNESDESSLTDEPAALIEPTIEKFDEYMQVKDYYDKVLKNKIMEKTGKNARGPNKKTEDDMIDGYYHATIRNITRVYSWEEIYRERRCNIKNGAGYAVRPCYEDKNDPKTLKWCIIHY</sequence>
<protein>
    <submittedName>
        <fullName evidence="2">Uncharacterized protein</fullName>
    </submittedName>
</protein>
<dbReference type="SUPFAM" id="SSF52540">
    <property type="entry name" value="P-loop containing nucleoside triphosphate hydrolases"/>
    <property type="match status" value="1"/>
</dbReference>
<reference evidence="2" key="1">
    <citation type="journal article" date="2020" name="Nature">
        <title>Giant virus diversity and host interactions through global metagenomics.</title>
        <authorList>
            <person name="Schulz F."/>
            <person name="Roux S."/>
            <person name="Paez-Espino D."/>
            <person name="Jungbluth S."/>
            <person name="Walsh D.A."/>
            <person name="Denef V.J."/>
            <person name="McMahon K.D."/>
            <person name="Konstantinidis K.T."/>
            <person name="Eloe-Fadrosh E.A."/>
            <person name="Kyrpides N.C."/>
            <person name="Woyke T."/>
        </authorList>
    </citation>
    <scope>NUCLEOTIDE SEQUENCE</scope>
    <source>
        <strain evidence="2">GVMAG-S-1017244-22</strain>
    </source>
</reference>